<feature type="transmembrane region" description="Helical" evidence="1">
    <location>
        <begin position="216"/>
        <end position="237"/>
    </location>
</feature>
<feature type="transmembrane region" description="Helical" evidence="1">
    <location>
        <begin position="249"/>
        <end position="271"/>
    </location>
</feature>
<evidence type="ECO:0000256" key="1">
    <source>
        <dbReference type="SAM" id="Phobius"/>
    </source>
</evidence>
<feature type="transmembrane region" description="Helical" evidence="1">
    <location>
        <begin position="148"/>
        <end position="171"/>
    </location>
</feature>
<keyword evidence="1" id="KW-1133">Transmembrane helix</keyword>
<evidence type="ECO:0000313" key="3">
    <source>
        <dbReference type="Proteomes" id="UP001206206"/>
    </source>
</evidence>
<keyword evidence="3" id="KW-1185">Reference proteome</keyword>
<gene>
    <name evidence="2" type="ORF">NON19_05175</name>
</gene>
<accession>A0ABT1PAG3</accession>
<proteinExistence type="predicted"/>
<organism evidence="2 3">
    <name type="scientific">Streptantibioticus rubrisoli</name>
    <dbReference type="NCBI Taxonomy" id="1387313"/>
    <lineage>
        <taxon>Bacteria</taxon>
        <taxon>Bacillati</taxon>
        <taxon>Actinomycetota</taxon>
        <taxon>Actinomycetes</taxon>
        <taxon>Kitasatosporales</taxon>
        <taxon>Streptomycetaceae</taxon>
        <taxon>Streptantibioticus</taxon>
    </lineage>
</organism>
<feature type="transmembrane region" description="Helical" evidence="1">
    <location>
        <begin position="191"/>
        <end position="210"/>
    </location>
</feature>
<protein>
    <recommendedName>
        <fullName evidence="4">PqqD family protein</fullName>
    </recommendedName>
</protein>
<feature type="transmembrane region" description="Helical" evidence="1">
    <location>
        <begin position="373"/>
        <end position="397"/>
    </location>
</feature>
<dbReference type="RefSeq" id="WP_255925422.1">
    <property type="nucleotide sequence ID" value="NZ_JANFNH010000003.1"/>
</dbReference>
<keyword evidence="1" id="KW-0812">Transmembrane</keyword>
<reference evidence="2 3" key="1">
    <citation type="submission" date="2022-06" db="EMBL/GenBank/DDBJ databases">
        <title>Draft genome sequence of type strain Streptomyces rubrisoli DSM 42083.</title>
        <authorList>
            <person name="Duangmal K."/>
            <person name="Klaysubun C."/>
        </authorList>
    </citation>
    <scope>NUCLEOTIDE SEQUENCE [LARGE SCALE GENOMIC DNA]</scope>
    <source>
        <strain evidence="2 3">DSM 42083</strain>
    </source>
</reference>
<keyword evidence="1" id="KW-0472">Membrane</keyword>
<comment type="caution">
    <text evidence="2">The sequence shown here is derived from an EMBL/GenBank/DDBJ whole genome shotgun (WGS) entry which is preliminary data.</text>
</comment>
<dbReference type="Proteomes" id="UP001206206">
    <property type="component" value="Unassembled WGS sequence"/>
</dbReference>
<feature type="transmembrane region" description="Helical" evidence="1">
    <location>
        <begin position="115"/>
        <end position="136"/>
    </location>
</feature>
<feature type="transmembrane region" description="Helical" evidence="1">
    <location>
        <begin position="331"/>
        <end position="353"/>
    </location>
</feature>
<dbReference type="EMBL" id="JANFNH010000003">
    <property type="protein sequence ID" value="MCQ4041433.1"/>
    <property type="molecule type" value="Genomic_DNA"/>
</dbReference>
<evidence type="ECO:0008006" key="4">
    <source>
        <dbReference type="Google" id="ProtNLM"/>
    </source>
</evidence>
<sequence length="412" mass="45596">MSAVIPGNESTGAQAGRPIALHPLTYLDQGDEVTVGRVDIDSYAVLPADGAALLRRLEAGAAPEVAAAWYQETYGETVDMEDFIAALRELDFVRETDEPAAAVVPVRWRRLGRAVFSPVSAVCFLALLTCCGIAMARSPVLLPRYHNLFFTHYMTVLELTMFIGQFPLILLHESAHALAGRRLGLRSSLSIGRRLYYMVFLTTMDGLVAVERRKRFVPMLAGIFADLGVLAVLTLFAAATLRPDGQPSLAGAIALAFAYMTLLRLLWQFFFYLQTDLYYVVVTVLDCVDLQTTARRVLRNRLNRLLGRRHALLDESRWHPRDRAVARWYSWLLLLGWTVSIGTLLLGVLPVAWRILSTVAERLLHGPAGQSAAGLADSVGFLAINLAQLAVIGYVVARDRRQRGPELKHVLS</sequence>
<name>A0ABT1PAG3_9ACTN</name>
<evidence type="ECO:0000313" key="2">
    <source>
        <dbReference type="EMBL" id="MCQ4041433.1"/>
    </source>
</evidence>